<sequence>MPHWSRFPEVFSGSQPMALSLGAFFLILTAVGAIFLCCFGDVYYSVSMRKKFVVRDLHDPLCPGETADNLFWFVQVSDLHISRFHEPERTTDFERFCTEYIDAIKPALVLVTGDLTDAKTEEGFGSRQYEVEWQTYRTILKHSRVMEKTKWIDIRGNHDSFNMPSLSSITNYYRSYSAYKQNGSFLYVHRTQYGNYSFLCVDATIVPGPKRPFNFFGILDQAKMDELVRLSKQTSQTNHTIWFGHYTTSTILSPSFSLRRLMSSGTAYLCGHLHTLGGVFPTMYARHASGLLELELGDWKTNRRFRVMVFDHDLMTFADSRLGNWPLVLVTNPKPARLMLQGREPLARIACSTHIRILAFSSSPVKSVVVEINRMFLGNASHVKGPLYILSWVPRNYDANHLHHISVTVTDAEGRANTNGHNFVLSGEARDSFSTLSTFLLLVNMQQLGQWGFILCVLFSLLPLVVFRFWPVSKGTVAQSDYFRMGKEFCSCNQMFYPLVAFNLYTALGKASHRS</sequence>
<dbReference type="Ensembl" id="ENSEBUT00000004656.1">
    <property type="protein sequence ID" value="ENSEBUP00000004231.1"/>
    <property type="gene ID" value="ENSEBUG00000002996.1"/>
</dbReference>
<feature type="domain" description="Calcineurin-like phosphoesterase" evidence="2">
    <location>
        <begin position="72"/>
        <end position="275"/>
    </location>
</feature>
<evidence type="ECO:0000259" key="2">
    <source>
        <dbReference type="Pfam" id="PF00149"/>
    </source>
</evidence>
<proteinExistence type="predicted"/>
<reference evidence="4" key="1">
    <citation type="submission" date="2025-08" db="UniProtKB">
        <authorList>
            <consortium name="Ensembl"/>
        </authorList>
    </citation>
    <scope>IDENTIFICATION</scope>
</reference>
<keyword evidence="5" id="KW-1185">Reference proteome</keyword>
<reference evidence="4" key="2">
    <citation type="submission" date="2025-09" db="UniProtKB">
        <authorList>
            <consortium name="Ensembl"/>
        </authorList>
    </citation>
    <scope>IDENTIFICATION</scope>
</reference>
<dbReference type="CDD" id="cd07401">
    <property type="entry name" value="MPP_TMEM62_N"/>
    <property type="match status" value="1"/>
</dbReference>
<dbReference type="Proteomes" id="UP000694388">
    <property type="component" value="Unplaced"/>
</dbReference>
<dbReference type="OMA" id="RIACSTH"/>
<name>A0A8C4NHA3_EPTBU</name>
<keyword evidence="1" id="KW-1133">Transmembrane helix</keyword>
<dbReference type="GeneTree" id="ENSGT00390000016216"/>
<dbReference type="PANTHER" id="PTHR14795:SF0">
    <property type="entry name" value="TRANSMEMBRANE PROTEIN 62"/>
    <property type="match status" value="1"/>
</dbReference>
<keyword evidence="1" id="KW-0472">Membrane</keyword>
<dbReference type="AlphaFoldDB" id="A0A8C4NHA3"/>
<dbReference type="Pfam" id="PF24384">
    <property type="entry name" value="Ig_TMM62"/>
    <property type="match status" value="1"/>
</dbReference>
<dbReference type="InterPro" id="IPR056229">
    <property type="entry name" value="Ig_TMM62"/>
</dbReference>
<feature type="domain" description="TMEM62 Ig-like" evidence="3">
    <location>
        <begin position="324"/>
        <end position="419"/>
    </location>
</feature>
<dbReference type="SUPFAM" id="SSF56300">
    <property type="entry name" value="Metallo-dependent phosphatases"/>
    <property type="match status" value="1"/>
</dbReference>
<accession>A0A8C4NHA3</accession>
<feature type="transmembrane region" description="Helical" evidence="1">
    <location>
        <begin position="451"/>
        <end position="470"/>
    </location>
</feature>
<dbReference type="PANTHER" id="PTHR14795">
    <property type="entry name" value="HELICASE RELATED"/>
    <property type="match status" value="1"/>
</dbReference>
<dbReference type="InterPro" id="IPR029052">
    <property type="entry name" value="Metallo-depent_PP-like"/>
</dbReference>
<organism evidence="4 5">
    <name type="scientific">Eptatretus burgeri</name>
    <name type="common">Inshore hagfish</name>
    <dbReference type="NCBI Taxonomy" id="7764"/>
    <lineage>
        <taxon>Eukaryota</taxon>
        <taxon>Metazoa</taxon>
        <taxon>Chordata</taxon>
        <taxon>Craniata</taxon>
        <taxon>Vertebrata</taxon>
        <taxon>Cyclostomata</taxon>
        <taxon>Myxini</taxon>
        <taxon>Myxiniformes</taxon>
        <taxon>Myxinidae</taxon>
        <taxon>Eptatretinae</taxon>
        <taxon>Eptatretus</taxon>
    </lineage>
</organism>
<evidence type="ECO:0000313" key="5">
    <source>
        <dbReference type="Proteomes" id="UP000694388"/>
    </source>
</evidence>
<dbReference type="GO" id="GO:0016787">
    <property type="term" value="F:hydrolase activity"/>
    <property type="evidence" value="ECO:0007669"/>
    <property type="project" value="InterPro"/>
</dbReference>
<evidence type="ECO:0000313" key="4">
    <source>
        <dbReference type="Ensembl" id="ENSEBUP00000004231.1"/>
    </source>
</evidence>
<keyword evidence="1" id="KW-0812">Transmembrane</keyword>
<dbReference type="Gene3D" id="3.60.21.10">
    <property type="match status" value="1"/>
</dbReference>
<evidence type="ECO:0000256" key="1">
    <source>
        <dbReference type="SAM" id="Phobius"/>
    </source>
</evidence>
<protein>
    <submittedName>
        <fullName evidence="4">Transmembrane protein 62</fullName>
    </submittedName>
</protein>
<dbReference type="Pfam" id="PF00149">
    <property type="entry name" value="Metallophos"/>
    <property type="match status" value="1"/>
</dbReference>
<evidence type="ECO:0000259" key="3">
    <source>
        <dbReference type="Pfam" id="PF24384"/>
    </source>
</evidence>
<dbReference type="InterPro" id="IPR041871">
    <property type="entry name" value="MPP_TMEM62"/>
</dbReference>
<feature type="transmembrane region" description="Helical" evidence="1">
    <location>
        <begin position="20"/>
        <end position="44"/>
    </location>
</feature>
<dbReference type="InterPro" id="IPR004843">
    <property type="entry name" value="Calcineurin-like_PHP"/>
</dbReference>